<dbReference type="SFLD" id="SFLDS00029">
    <property type="entry name" value="Radical_SAM"/>
    <property type="match status" value="1"/>
</dbReference>
<dbReference type="SUPFAM" id="SSF102114">
    <property type="entry name" value="Radical SAM enzymes"/>
    <property type="match status" value="1"/>
</dbReference>
<keyword evidence="3" id="KW-0408">Iron</keyword>
<dbReference type="NCBIfam" id="TIGR04269">
    <property type="entry name" value="SAM_SPASM_FxsB"/>
    <property type="match status" value="1"/>
</dbReference>
<organism evidence="6 7">
    <name type="scientific">Nonomuraea soli</name>
    <dbReference type="NCBI Taxonomy" id="1032476"/>
    <lineage>
        <taxon>Bacteria</taxon>
        <taxon>Bacillati</taxon>
        <taxon>Actinomycetota</taxon>
        <taxon>Actinomycetes</taxon>
        <taxon>Streptosporangiales</taxon>
        <taxon>Streptosporangiaceae</taxon>
        <taxon>Nonomuraea</taxon>
    </lineage>
</organism>
<evidence type="ECO:0000256" key="4">
    <source>
        <dbReference type="ARBA" id="ARBA00023014"/>
    </source>
</evidence>
<feature type="domain" description="Radical SAM core" evidence="5">
    <location>
        <begin position="2"/>
        <end position="228"/>
    </location>
</feature>
<dbReference type="Gene3D" id="3.20.20.70">
    <property type="entry name" value="Aldolase class I"/>
    <property type="match status" value="1"/>
</dbReference>
<dbReference type="EMBL" id="JACDUR010000012">
    <property type="protein sequence ID" value="MBA2897607.1"/>
    <property type="molecule type" value="Genomic_DNA"/>
</dbReference>
<dbReference type="InterPro" id="IPR013785">
    <property type="entry name" value="Aldolase_TIM"/>
</dbReference>
<evidence type="ECO:0000256" key="2">
    <source>
        <dbReference type="ARBA" id="ARBA00022723"/>
    </source>
</evidence>
<dbReference type="GO" id="GO:0016491">
    <property type="term" value="F:oxidoreductase activity"/>
    <property type="evidence" value="ECO:0007669"/>
    <property type="project" value="InterPro"/>
</dbReference>
<dbReference type="InterPro" id="IPR058240">
    <property type="entry name" value="rSAM_sf"/>
</dbReference>
<evidence type="ECO:0000256" key="3">
    <source>
        <dbReference type="ARBA" id="ARBA00023004"/>
    </source>
</evidence>
<dbReference type="InterPro" id="IPR026337">
    <property type="entry name" value="AKG_HExxH"/>
</dbReference>
<dbReference type="InterPro" id="IPR007197">
    <property type="entry name" value="rSAM"/>
</dbReference>
<dbReference type="CDD" id="cd01335">
    <property type="entry name" value="Radical_SAM"/>
    <property type="match status" value="1"/>
</dbReference>
<evidence type="ECO:0000256" key="1">
    <source>
        <dbReference type="ARBA" id="ARBA00022691"/>
    </source>
</evidence>
<keyword evidence="1" id="KW-0949">S-adenosyl-L-methionine</keyword>
<dbReference type="Pfam" id="PF04055">
    <property type="entry name" value="Radical_SAM"/>
    <property type="match status" value="1"/>
</dbReference>
<dbReference type="SFLD" id="SFLDG01067">
    <property type="entry name" value="SPASM/twitch_domain_containing"/>
    <property type="match status" value="1"/>
</dbReference>
<sequence length="742" mass="80534">MARPFRQFILKVHTRCDLACDHCYVYEAADTSWSSKPKVITPEVLDQSVLRVAEHVKRHGLDRVHVILHGGEPLLAGPGRLDEIARAFRQGLECELELKIHTNGVLLSKAYLDVFERHHVLVGVSVDGDRASNDRHRRYADGRSSYDRVVRALGLLRGTGLYAGLLCTIDVRNDPIAVYEALKGFEPPAVDFLLPHATWDTPPPRPVPNAYAAWLEAVFDAWRADGGRLPIRTFSSIVRTSRGGSSLTESLGLDAKDLVVIETDGGYEQADSLKVAYDGAPATQLDVFRHDLDEVAAHAGIAARQLGLASLSDTCRACPVVGTCGGGLYAHRFKSGSGFANPSVYCPDLLDLITYVRSATVPTHALPARTFEALSRGYGDAADVEVLAGIERSIGRALVKAAGGHHPEAWELLTHLDATHPEAVRRVLDHPYLRVWATSCLADSSHAGYLGNIAAAAAAHAGVRAQIEVAARDGRAYLPTLGAVPARDGVRLAVPEPGEVEEPLRRLSDTVVLEDLDPYRDCHGHDPEPRLDDEASTRWREAFAAAARLIETEFPRYRGALESGLRVVMPLAAPSDGGEISSAARHAFGAVAAALPDDPALLALLLIHEFQHVKLGALLDAADLFDAGERRLFYAPWRPDPRPFEGLLQGTYAHLAVTEFWRGHRHTVPEPGEVEFARWRAQTGRALDTLAESGALTPAGELFVAGMAEALEPALAEPVAPGAEERATKMAHAHYENWVSRI</sequence>
<dbReference type="PANTHER" id="PTHR43273:SF8">
    <property type="entry name" value="RADICAL SAM DOMAIN PROTEIN"/>
    <property type="match status" value="1"/>
</dbReference>
<gene>
    <name evidence="6" type="ORF">HNR30_009009</name>
</gene>
<evidence type="ECO:0000313" key="7">
    <source>
        <dbReference type="Proteomes" id="UP000530928"/>
    </source>
</evidence>
<keyword evidence="2" id="KW-0479">Metal-binding</keyword>
<reference evidence="6 7" key="1">
    <citation type="submission" date="2020-07" db="EMBL/GenBank/DDBJ databases">
        <title>Genomic Encyclopedia of Type Strains, Phase IV (KMG-IV): sequencing the most valuable type-strain genomes for metagenomic binning, comparative biology and taxonomic classification.</title>
        <authorList>
            <person name="Goeker M."/>
        </authorList>
    </citation>
    <scope>NUCLEOTIDE SEQUENCE [LARGE SCALE GENOMIC DNA]</scope>
    <source>
        <strain evidence="6 7">DSM 45533</strain>
    </source>
</reference>
<protein>
    <recommendedName>
        <fullName evidence="5">Radical SAM core domain-containing protein</fullName>
    </recommendedName>
</protein>
<dbReference type="PANTHER" id="PTHR43273">
    <property type="entry name" value="ANAEROBIC SULFATASE-MATURATING ENZYME HOMOLOG ASLB-RELATED"/>
    <property type="match status" value="1"/>
</dbReference>
<dbReference type="NCBIfam" id="TIGR04267">
    <property type="entry name" value="mod_HExxH"/>
    <property type="match status" value="1"/>
</dbReference>
<dbReference type="InterPro" id="IPR023867">
    <property type="entry name" value="Sulphatase_maturase_rSAM"/>
</dbReference>
<dbReference type="RefSeq" id="WP_181616304.1">
    <property type="nucleotide sequence ID" value="NZ_BAABAM010000014.1"/>
</dbReference>
<accession>A0A7W0HVZ7</accession>
<dbReference type="SFLD" id="SFLDG01386">
    <property type="entry name" value="main_SPASM_domain-containing"/>
    <property type="match status" value="1"/>
</dbReference>
<comment type="caution">
    <text evidence="6">The sequence shown here is derived from an EMBL/GenBank/DDBJ whole genome shotgun (WGS) entry which is preliminary data.</text>
</comment>
<dbReference type="InterPro" id="IPR026335">
    <property type="entry name" value="rSAM_SPASM_FxsB"/>
</dbReference>
<dbReference type="GO" id="GO:0046872">
    <property type="term" value="F:metal ion binding"/>
    <property type="evidence" value="ECO:0007669"/>
    <property type="project" value="UniProtKB-KW"/>
</dbReference>
<proteinExistence type="predicted"/>
<dbReference type="SFLD" id="SFLDG01072">
    <property type="entry name" value="dehydrogenase_like"/>
    <property type="match status" value="1"/>
</dbReference>
<evidence type="ECO:0000313" key="6">
    <source>
        <dbReference type="EMBL" id="MBA2897607.1"/>
    </source>
</evidence>
<evidence type="ECO:0000259" key="5">
    <source>
        <dbReference type="PROSITE" id="PS51918"/>
    </source>
</evidence>
<dbReference type="AlphaFoldDB" id="A0A7W0HVZ7"/>
<name>A0A7W0HVZ7_9ACTN</name>
<keyword evidence="4" id="KW-0411">Iron-sulfur</keyword>
<dbReference type="Proteomes" id="UP000530928">
    <property type="component" value="Unassembled WGS sequence"/>
</dbReference>
<dbReference type="GO" id="GO:0051536">
    <property type="term" value="F:iron-sulfur cluster binding"/>
    <property type="evidence" value="ECO:0007669"/>
    <property type="project" value="UniProtKB-KW"/>
</dbReference>
<keyword evidence="7" id="KW-1185">Reference proteome</keyword>
<dbReference type="PROSITE" id="PS51918">
    <property type="entry name" value="RADICAL_SAM"/>
    <property type="match status" value="1"/>
</dbReference>